<name>A0A6J7DUF3_9ZZZZ</name>
<feature type="region of interest" description="Disordered" evidence="1">
    <location>
        <begin position="430"/>
        <end position="450"/>
    </location>
</feature>
<feature type="compositionally biased region" description="Low complexity" evidence="1">
    <location>
        <begin position="434"/>
        <end position="447"/>
    </location>
</feature>
<dbReference type="EMBL" id="CAFABE010000004">
    <property type="protein sequence ID" value="CAB4817220.1"/>
    <property type="molecule type" value="Genomic_DNA"/>
</dbReference>
<dbReference type="AlphaFoldDB" id="A0A6J7DUF3"/>
<feature type="transmembrane region" description="Helical" evidence="2">
    <location>
        <begin position="610"/>
        <end position="632"/>
    </location>
</feature>
<evidence type="ECO:0000256" key="2">
    <source>
        <dbReference type="SAM" id="Phobius"/>
    </source>
</evidence>
<evidence type="ECO:0000313" key="3">
    <source>
        <dbReference type="EMBL" id="CAB4817220.1"/>
    </source>
</evidence>
<gene>
    <name evidence="3" type="ORF">UFOPK3164_00158</name>
    <name evidence="4" type="ORF">UFOPK3427_00911</name>
    <name evidence="5" type="ORF">UFOPK4112_00174</name>
</gene>
<keyword evidence="2" id="KW-0472">Membrane</keyword>
<protein>
    <submittedName>
        <fullName evidence="4">Unannotated protein</fullName>
    </submittedName>
</protein>
<evidence type="ECO:0000313" key="5">
    <source>
        <dbReference type="EMBL" id="CAB5008472.1"/>
    </source>
</evidence>
<dbReference type="EMBL" id="CAFBLT010000001">
    <property type="protein sequence ID" value="CAB4872700.1"/>
    <property type="molecule type" value="Genomic_DNA"/>
</dbReference>
<evidence type="ECO:0000313" key="4">
    <source>
        <dbReference type="EMBL" id="CAB4872700.1"/>
    </source>
</evidence>
<dbReference type="EMBL" id="CAFBPM010000001">
    <property type="protein sequence ID" value="CAB5008472.1"/>
    <property type="molecule type" value="Genomic_DNA"/>
</dbReference>
<sequence>MTFASAQTPAVTLTGQTATVLATASDQSPFSIDLQANPGAPGSLSVSTQLYARLTTRSGLVAALSSSGPSNLIAQTKALAFSCLPSSSKGGVQLRIDVVTSSATTATLPGGCTGSTKPPTYNLRCSTGTGSCNGVYPVAVSVTSATGIVTKFVTLMTYIERPAPQPLRVAMVLRLDTTSTATQVSDLGRALKAYPQVASDSFMTATAQQQLATTASGKDALSQFAAGVTANPTLHETPRVPYVSIDPGALLASGLQGDITAQVKRSEEISASHSLPAGVLDAGWLASAPVTSTTTTALVGAGFSHLVLPDSSLAQPVTPSLNWGQPFKLSPGNSNVTALAIDSILSSQMVAGNQPVLAAQRLLGDMAFLYFERPSLIAPQGVVAVTPSNWAPTPAFLSALFDGLSANPVVTSSTLSSLFSQLKVGGNGAPQTRALASSAPSTPWPSSQISSYQAEQQRQGAFASAVQNGASTLSSLSDTLLDVENSTLSDTSRGSSLATATSALNDQLAKIQISGGDITLTSLDGTIPITLTSSAPYSVSGTLQVTSAQLSFPDGATFQEVLDRSTKSVRVVVHAKTAGALPLTTSLMTPQGNLSLASQTITVRVTQSSIVGVLLSVGAILVLAAWWVRTWLKKRSRPRGAR</sequence>
<proteinExistence type="predicted"/>
<organism evidence="4">
    <name type="scientific">freshwater metagenome</name>
    <dbReference type="NCBI Taxonomy" id="449393"/>
    <lineage>
        <taxon>unclassified sequences</taxon>
        <taxon>metagenomes</taxon>
        <taxon>ecological metagenomes</taxon>
    </lineage>
</organism>
<keyword evidence="2" id="KW-1133">Transmembrane helix</keyword>
<evidence type="ECO:0000256" key="1">
    <source>
        <dbReference type="SAM" id="MobiDB-lite"/>
    </source>
</evidence>
<keyword evidence="2" id="KW-0812">Transmembrane</keyword>
<reference evidence="4" key="1">
    <citation type="submission" date="2020-05" db="EMBL/GenBank/DDBJ databases">
        <authorList>
            <person name="Chiriac C."/>
            <person name="Salcher M."/>
            <person name="Ghai R."/>
            <person name="Kavagutti S V."/>
        </authorList>
    </citation>
    <scope>NUCLEOTIDE SEQUENCE</scope>
</reference>
<accession>A0A6J7DUF3</accession>